<evidence type="ECO:0000256" key="1">
    <source>
        <dbReference type="SAM" id="Phobius"/>
    </source>
</evidence>
<gene>
    <name evidence="2" type="ORF">K8P03_00555</name>
</gene>
<evidence type="ECO:0000313" key="3">
    <source>
        <dbReference type="Proteomes" id="UP000734271"/>
    </source>
</evidence>
<organism evidence="2 3">
    <name type="scientific">Anaerococcus murdochii</name>
    <dbReference type="NCBI Taxonomy" id="411577"/>
    <lineage>
        <taxon>Bacteria</taxon>
        <taxon>Bacillati</taxon>
        <taxon>Bacillota</taxon>
        <taxon>Tissierellia</taxon>
        <taxon>Tissierellales</taxon>
        <taxon>Peptoniphilaceae</taxon>
        <taxon>Anaerococcus</taxon>
    </lineage>
</organism>
<sequence>MIHIKHYTFMIVIVCFVMFLSACNNFNTSNNNKDETKTENHNSISFEKNSEEQEEVVWVEVNKNDVNEDLLIKNIDEETLTYIAQQLQDVCKEIDEKGQKDKNYWLTGQWYDDVMNSKQYNNVVSLGKKAMKPLFLIIYKSEKAGMYEWVCSKVLTEISGFDFSEENDGAGWRNSKEFLEMFIAKIIEQRN</sequence>
<accession>A0ABS7SWC1</accession>
<reference evidence="2 3" key="1">
    <citation type="submission" date="2021-08" db="EMBL/GenBank/DDBJ databases">
        <title>FDA dAtabase for Regulatory Grade micrObial Sequences (FDA-ARGOS): Supporting development and validation of Infectious Disease Dx tests.</title>
        <authorList>
            <person name="Sproer C."/>
            <person name="Gronow S."/>
            <person name="Severitt S."/>
            <person name="Schroder I."/>
            <person name="Tallon L."/>
            <person name="Sadzewicz L."/>
            <person name="Zhao X."/>
            <person name="Boylan J."/>
            <person name="Ott S."/>
            <person name="Bowen H."/>
            <person name="Vavikolanu K."/>
            <person name="Hazen T."/>
            <person name="Aluvathingal J."/>
            <person name="Nadendla S."/>
            <person name="Lowell S."/>
            <person name="Myers T."/>
            <person name="Yan Y."/>
            <person name="Sichtig H."/>
        </authorList>
    </citation>
    <scope>NUCLEOTIDE SEQUENCE [LARGE SCALE GENOMIC DNA]</scope>
    <source>
        <strain evidence="2 3">FDAARGOS_1460</strain>
    </source>
</reference>
<dbReference type="PROSITE" id="PS51257">
    <property type="entry name" value="PROKAR_LIPOPROTEIN"/>
    <property type="match status" value="1"/>
</dbReference>
<keyword evidence="3" id="KW-1185">Reference proteome</keyword>
<dbReference type="EMBL" id="JAIPME010000002">
    <property type="protein sequence ID" value="MBZ2385811.1"/>
    <property type="molecule type" value="Genomic_DNA"/>
</dbReference>
<evidence type="ECO:0000313" key="2">
    <source>
        <dbReference type="EMBL" id="MBZ2385811.1"/>
    </source>
</evidence>
<proteinExistence type="predicted"/>
<keyword evidence="1" id="KW-0812">Transmembrane</keyword>
<name>A0ABS7SWC1_9FIRM</name>
<dbReference type="RefSeq" id="WP_223417568.1">
    <property type="nucleotide sequence ID" value="NZ_JAIPME010000002.1"/>
</dbReference>
<keyword evidence="1" id="KW-0472">Membrane</keyword>
<feature type="transmembrane region" description="Helical" evidence="1">
    <location>
        <begin position="7"/>
        <end position="27"/>
    </location>
</feature>
<keyword evidence="1" id="KW-1133">Transmembrane helix</keyword>
<evidence type="ECO:0008006" key="4">
    <source>
        <dbReference type="Google" id="ProtNLM"/>
    </source>
</evidence>
<comment type="caution">
    <text evidence="2">The sequence shown here is derived from an EMBL/GenBank/DDBJ whole genome shotgun (WGS) entry which is preliminary data.</text>
</comment>
<dbReference type="Proteomes" id="UP000734271">
    <property type="component" value="Unassembled WGS sequence"/>
</dbReference>
<protein>
    <recommendedName>
        <fullName evidence="4">Lipoprotein</fullName>
    </recommendedName>
</protein>